<dbReference type="InterPro" id="IPR000916">
    <property type="entry name" value="Bet_v_I/MLP"/>
</dbReference>
<dbReference type="GO" id="GO:0006952">
    <property type="term" value="P:defense response"/>
    <property type="evidence" value="ECO:0007669"/>
    <property type="project" value="InterPro"/>
</dbReference>
<evidence type="ECO:0000313" key="2">
    <source>
        <dbReference type="EMBL" id="KAG6582110.1"/>
    </source>
</evidence>
<reference evidence="2 3" key="1">
    <citation type="journal article" date="2021" name="Hortic Res">
        <title>The domestication of Cucurbita argyrosperma as revealed by the genome of its wild relative.</title>
        <authorList>
            <person name="Barrera-Redondo J."/>
            <person name="Sanchez-de la Vega G."/>
            <person name="Aguirre-Liguori J.A."/>
            <person name="Castellanos-Morales G."/>
            <person name="Gutierrez-Guerrero Y.T."/>
            <person name="Aguirre-Dugua X."/>
            <person name="Aguirre-Planter E."/>
            <person name="Tenaillon M.I."/>
            <person name="Lira-Saade R."/>
            <person name="Eguiarte L.E."/>
        </authorList>
    </citation>
    <scope>NUCLEOTIDE SEQUENCE [LARGE SCALE GENOMIC DNA]</scope>
    <source>
        <strain evidence="2">JBR-2021</strain>
    </source>
</reference>
<gene>
    <name evidence="2" type="primary">MLP31</name>
    <name evidence="2" type="ORF">SDJN03_22112</name>
</gene>
<keyword evidence="3" id="KW-1185">Reference proteome</keyword>
<dbReference type="CDD" id="cd07816">
    <property type="entry name" value="Bet_v1-like"/>
    <property type="match status" value="1"/>
</dbReference>
<dbReference type="EMBL" id="JAGKQH010000014">
    <property type="protein sequence ID" value="KAG6582110.1"/>
    <property type="molecule type" value="Genomic_DNA"/>
</dbReference>
<organism evidence="2 3">
    <name type="scientific">Cucurbita argyrosperma subsp. sororia</name>
    <dbReference type="NCBI Taxonomy" id="37648"/>
    <lineage>
        <taxon>Eukaryota</taxon>
        <taxon>Viridiplantae</taxon>
        <taxon>Streptophyta</taxon>
        <taxon>Embryophyta</taxon>
        <taxon>Tracheophyta</taxon>
        <taxon>Spermatophyta</taxon>
        <taxon>Magnoliopsida</taxon>
        <taxon>eudicotyledons</taxon>
        <taxon>Gunneridae</taxon>
        <taxon>Pentapetalae</taxon>
        <taxon>rosids</taxon>
        <taxon>fabids</taxon>
        <taxon>Cucurbitales</taxon>
        <taxon>Cucurbitaceae</taxon>
        <taxon>Cucurbiteae</taxon>
        <taxon>Cucurbita</taxon>
    </lineage>
</organism>
<feature type="non-terminal residue" evidence="2">
    <location>
        <position position="1"/>
    </location>
</feature>
<name>A0AAV6MKX0_9ROSI</name>
<evidence type="ECO:0000259" key="1">
    <source>
        <dbReference type="SMART" id="SM01037"/>
    </source>
</evidence>
<dbReference type="Proteomes" id="UP000685013">
    <property type="component" value="Chromosome 14"/>
</dbReference>
<comment type="caution">
    <text evidence="2">The sequence shown here is derived from an EMBL/GenBank/DDBJ whole genome shotgun (WGS) entry which is preliminary data.</text>
</comment>
<sequence>MGCLEKLEAEVEINSPASKLHQTFHARPYHMCNASPNKLQSCKLLEGEWGKIGSVLLWNFVHDGKTCVSKELIEAIDEENNLVTFKVLEGDILKDHKSFKITMQGIPKGKEKSVVHWTLEYEKKHDKLIPNSYESSVMQLCVDVAKDLGAHLVKMESNQEALLSSVAA</sequence>
<dbReference type="InterPro" id="IPR051761">
    <property type="entry name" value="MLP-like_ligand-binding"/>
</dbReference>
<dbReference type="SMART" id="SM01037">
    <property type="entry name" value="Bet_v_1"/>
    <property type="match status" value="1"/>
</dbReference>
<dbReference type="AlphaFoldDB" id="A0AAV6MKX0"/>
<protein>
    <submittedName>
        <fullName evidence="2">MLP-like protein 31</fullName>
    </submittedName>
</protein>
<accession>A0AAV6MKX0</accession>
<dbReference type="PANTHER" id="PTHR31907">
    <property type="entry name" value="MLP-LIKE PROTEIN 423"/>
    <property type="match status" value="1"/>
</dbReference>
<evidence type="ECO:0000313" key="3">
    <source>
        <dbReference type="Proteomes" id="UP000685013"/>
    </source>
</evidence>
<dbReference type="Pfam" id="PF00407">
    <property type="entry name" value="Bet_v_1"/>
    <property type="match status" value="1"/>
</dbReference>
<feature type="domain" description="Bet v I/Major latex protein" evidence="1">
    <location>
        <begin position="2"/>
        <end position="155"/>
    </location>
</feature>
<proteinExistence type="predicted"/>